<evidence type="ECO:0000313" key="2">
    <source>
        <dbReference type="Proteomes" id="UP001521116"/>
    </source>
</evidence>
<organism evidence="1 2">
    <name type="scientific">Neofusicoccum ribis</name>
    <dbReference type="NCBI Taxonomy" id="45134"/>
    <lineage>
        <taxon>Eukaryota</taxon>
        <taxon>Fungi</taxon>
        <taxon>Dikarya</taxon>
        <taxon>Ascomycota</taxon>
        <taxon>Pezizomycotina</taxon>
        <taxon>Dothideomycetes</taxon>
        <taxon>Dothideomycetes incertae sedis</taxon>
        <taxon>Botryosphaeriales</taxon>
        <taxon>Botryosphaeriaceae</taxon>
        <taxon>Neofusicoccum</taxon>
    </lineage>
</organism>
<sequence length="337" mass="36226">MPPVAAVSTDRNGDAVINIPENVADILNSVLDSTICHRAVGIDCVSRGSTSIIKYTKSHPDIFKQLKPLIVINIAPLADKAVQLAIDGLADTAKGVAELSDDQLTGYATAIFFLVYSRFVLHHGAMTQATVAADVIATTTSNTAPSQSSTPCPPEDRIPICSNCGGRIPFVPELSKCLGVGAKRVFGRCDCIDGSQYDYYKPHTYDSTGQAILADLPDLPPYAGKCAANISQVQNTYGGSTVIPYQYGVDLFDPMGTQIGSADKQTASESKPLDITSQLPYVFILKPLGTGETVQFLYAGIKWDDSDDDSKKKGYCDQSTWSGTRPPTRELRCYFTC</sequence>
<gene>
    <name evidence="1" type="ORF">SLS56_012071</name>
</gene>
<dbReference type="EMBL" id="JAJVDC020000379">
    <property type="protein sequence ID" value="KAL1614548.1"/>
    <property type="molecule type" value="Genomic_DNA"/>
</dbReference>
<protein>
    <submittedName>
        <fullName evidence="1">Uncharacterized protein</fullName>
    </submittedName>
</protein>
<name>A0ABR3S9U6_9PEZI</name>
<comment type="caution">
    <text evidence="1">The sequence shown here is derived from an EMBL/GenBank/DDBJ whole genome shotgun (WGS) entry which is preliminary data.</text>
</comment>
<accession>A0ABR3S9U6</accession>
<keyword evidence="2" id="KW-1185">Reference proteome</keyword>
<reference evidence="1 2" key="1">
    <citation type="submission" date="2024-02" db="EMBL/GenBank/DDBJ databases">
        <title>De novo assembly and annotation of 12 fungi associated with fruit tree decline syndrome in Ontario, Canada.</title>
        <authorList>
            <person name="Sulman M."/>
            <person name="Ellouze W."/>
            <person name="Ilyukhin E."/>
        </authorList>
    </citation>
    <scope>NUCLEOTIDE SEQUENCE [LARGE SCALE GENOMIC DNA]</scope>
    <source>
        <strain evidence="1 2">M1-105</strain>
    </source>
</reference>
<proteinExistence type="predicted"/>
<dbReference type="Proteomes" id="UP001521116">
    <property type="component" value="Unassembled WGS sequence"/>
</dbReference>
<evidence type="ECO:0000313" key="1">
    <source>
        <dbReference type="EMBL" id="KAL1614548.1"/>
    </source>
</evidence>